<feature type="signal peptide" evidence="1">
    <location>
        <begin position="1"/>
        <end position="16"/>
    </location>
</feature>
<evidence type="ECO:0000313" key="3">
    <source>
        <dbReference type="Proteomes" id="UP000031192"/>
    </source>
</evidence>
<gene>
    <name evidence="2" type="ORF">MGU_07932</name>
</gene>
<sequence>MRLIATFMLSAQLALGLNSFTVDSDCDSLLAEPLYDGLPQPVHWAKAGCEQALVCKSDPTKDCCISRIKYGLPLPLRYDDAVPYYEKCAGVSVPKPRKEDDIVLPSLPCDLIRNFRCGMGFTSEFCDIVYGELDGCMKREQCSKQTEKGDDCCGAYPAKNPEAVRRYYSKCVGTCNVVTETVVEQEDCLAVGE</sequence>
<comment type="caution">
    <text evidence="2">The sequence shown here is derived from an EMBL/GenBank/DDBJ whole genome shotgun (WGS) entry which is preliminary data.</text>
</comment>
<protein>
    <submittedName>
        <fullName evidence="2">Uncharacterized protein</fullName>
    </submittedName>
</protein>
<evidence type="ECO:0000256" key="1">
    <source>
        <dbReference type="SAM" id="SignalP"/>
    </source>
</evidence>
<proteinExistence type="predicted"/>
<dbReference type="HOGENOM" id="CLU_1415498_0_0_1"/>
<reference evidence="2 3" key="1">
    <citation type="journal article" date="2014" name="Proc. Natl. Acad. Sci. U.S.A.">
        <title>Trajectory and genomic determinants of fungal-pathogen speciation and host adaptation.</title>
        <authorList>
            <person name="Hu X."/>
            <person name="Xiao G."/>
            <person name="Zheng P."/>
            <person name="Shang Y."/>
            <person name="Su Y."/>
            <person name="Zhang X."/>
            <person name="Liu X."/>
            <person name="Zhan S."/>
            <person name="St Leger R.J."/>
            <person name="Wang C."/>
        </authorList>
    </citation>
    <scope>NUCLEOTIDE SEQUENCE [LARGE SCALE GENOMIC DNA]</scope>
    <source>
        <strain evidence="2 3">ARSEF 977</strain>
    </source>
</reference>
<evidence type="ECO:0000313" key="2">
    <source>
        <dbReference type="EMBL" id="KID84782.1"/>
    </source>
</evidence>
<dbReference type="Proteomes" id="UP000031192">
    <property type="component" value="Unassembled WGS sequence"/>
</dbReference>
<keyword evidence="3" id="KW-1185">Reference proteome</keyword>
<dbReference type="EMBL" id="AZNH01000037">
    <property type="protein sequence ID" value="KID84782.1"/>
    <property type="molecule type" value="Genomic_DNA"/>
</dbReference>
<dbReference type="AlphaFoldDB" id="A0A0B4GYH7"/>
<dbReference type="OrthoDB" id="4934027at2759"/>
<name>A0A0B4GYH7_METGA</name>
<keyword evidence="1" id="KW-0732">Signal</keyword>
<feature type="chain" id="PRO_5002103673" evidence="1">
    <location>
        <begin position="17"/>
        <end position="193"/>
    </location>
</feature>
<accession>A0A0B4GYH7</accession>
<organism evidence="2 3">
    <name type="scientific">Metarhizium guizhouense (strain ARSEF 977)</name>
    <dbReference type="NCBI Taxonomy" id="1276136"/>
    <lineage>
        <taxon>Eukaryota</taxon>
        <taxon>Fungi</taxon>
        <taxon>Dikarya</taxon>
        <taxon>Ascomycota</taxon>
        <taxon>Pezizomycotina</taxon>
        <taxon>Sordariomycetes</taxon>
        <taxon>Hypocreomycetidae</taxon>
        <taxon>Hypocreales</taxon>
        <taxon>Clavicipitaceae</taxon>
        <taxon>Metarhizium</taxon>
    </lineage>
</organism>